<dbReference type="PANTHER" id="PTHR33383:SF1">
    <property type="entry name" value="MEMBRANE PROTEIN INSERTION EFFICIENCY FACTOR-RELATED"/>
    <property type="match status" value="1"/>
</dbReference>
<dbReference type="HAMAP" id="MF_00386">
    <property type="entry name" value="UPF0161_YidD"/>
    <property type="match status" value="1"/>
</dbReference>
<accession>A0A1G2KNC7</accession>
<organism evidence="2 3">
    <name type="scientific">Candidatus Sungbacteria bacterium RIFCSPHIGHO2_02_FULL_49_20</name>
    <dbReference type="NCBI Taxonomy" id="1802272"/>
    <lineage>
        <taxon>Bacteria</taxon>
        <taxon>Candidatus Sungiibacteriota</taxon>
    </lineage>
</organism>
<protein>
    <recommendedName>
        <fullName evidence="1">Putative membrane protein insertion efficiency factor</fullName>
    </recommendedName>
</protein>
<dbReference type="Pfam" id="PF01809">
    <property type="entry name" value="YidD"/>
    <property type="match status" value="1"/>
</dbReference>
<dbReference type="AlphaFoldDB" id="A0A1G2KNC7"/>
<comment type="function">
    <text evidence="1">Could be involved in insertion of integral membrane proteins into the membrane.</text>
</comment>
<evidence type="ECO:0000256" key="1">
    <source>
        <dbReference type="HAMAP-Rule" id="MF_00386"/>
    </source>
</evidence>
<dbReference type="PANTHER" id="PTHR33383">
    <property type="entry name" value="MEMBRANE PROTEIN INSERTION EFFICIENCY FACTOR-RELATED"/>
    <property type="match status" value="1"/>
</dbReference>
<dbReference type="Proteomes" id="UP000178710">
    <property type="component" value="Unassembled WGS sequence"/>
</dbReference>
<comment type="caution">
    <text evidence="2">The sequence shown here is derived from an EMBL/GenBank/DDBJ whole genome shotgun (WGS) entry which is preliminary data.</text>
</comment>
<comment type="subcellular location">
    <subcellularLocation>
        <location evidence="1">Cell membrane</location>
        <topology evidence="1">Peripheral membrane protein</topology>
        <orientation evidence="1">Cytoplasmic side</orientation>
    </subcellularLocation>
</comment>
<gene>
    <name evidence="2" type="ORF">A3C12_03285</name>
</gene>
<evidence type="ECO:0000313" key="2">
    <source>
        <dbReference type="EMBL" id="OHA00917.1"/>
    </source>
</evidence>
<dbReference type="SMART" id="SM01234">
    <property type="entry name" value="Haemolytic"/>
    <property type="match status" value="1"/>
</dbReference>
<dbReference type="InterPro" id="IPR002696">
    <property type="entry name" value="Membr_insert_effic_factor_YidD"/>
</dbReference>
<evidence type="ECO:0000313" key="3">
    <source>
        <dbReference type="Proteomes" id="UP000178710"/>
    </source>
</evidence>
<sequence length="84" mass="9440">MKYIFIALIRFYQHFITYPLQALSGPGLGCRFLPSCSEYAVVAIGRFGARRGGWLALRRIFRCHPYAAGGYDAVPEIKPASRTQ</sequence>
<keyword evidence="1" id="KW-0472">Membrane</keyword>
<dbReference type="EMBL" id="MHQK01000044">
    <property type="protein sequence ID" value="OHA00917.1"/>
    <property type="molecule type" value="Genomic_DNA"/>
</dbReference>
<comment type="similarity">
    <text evidence="1">Belongs to the UPF0161 family.</text>
</comment>
<proteinExistence type="inferred from homology"/>
<name>A0A1G2KNC7_9BACT</name>
<keyword evidence="1" id="KW-1003">Cell membrane</keyword>
<dbReference type="NCBIfam" id="TIGR00278">
    <property type="entry name" value="membrane protein insertion efficiency factor YidD"/>
    <property type="match status" value="1"/>
</dbReference>
<reference evidence="2 3" key="1">
    <citation type="journal article" date="2016" name="Nat. Commun.">
        <title>Thousands of microbial genomes shed light on interconnected biogeochemical processes in an aquifer system.</title>
        <authorList>
            <person name="Anantharaman K."/>
            <person name="Brown C.T."/>
            <person name="Hug L.A."/>
            <person name="Sharon I."/>
            <person name="Castelle C.J."/>
            <person name="Probst A.J."/>
            <person name="Thomas B.C."/>
            <person name="Singh A."/>
            <person name="Wilkins M.J."/>
            <person name="Karaoz U."/>
            <person name="Brodie E.L."/>
            <person name="Williams K.H."/>
            <person name="Hubbard S.S."/>
            <person name="Banfield J.F."/>
        </authorList>
    </citation>
    <scope>NUCLEOTIDE SEQUENCE [LARGE SCALE GENOMIC DNA]</scope>
</reference>
<dbReference type="GO" id="GO:0005886">
    <property type="term" value="C:plasma membrane"/>
    <property type="evidence" value="ECO:0007669"/>
    <property type="project" value="UniProtKB-SubCell"/>
</dbReference>